<sequence>MHLLIVDGHAVAHRAYHSIPPMTNNGQPVNALYGFYSMLLGSIDALKPDYLCVCLDLPGPTFRNVEFMGYRAKRNPTDHDLITQLQILPQTLAESNIPTFSMGGYEADDLIGTLSKKLFKKKFIKKITIITGDKDLMQLVNRKVSLYMPIHGLSESKLFTKKEVIEKLGVSPSQVIDLKALMGDSSDNYPGVSGVGPTTATSLLSQYHSLDNIYKNIKIINPKLAGKLIKDKENAYMSQKLATIVTNIPLNLKLKDLKITLKNITALSELFIKYNFKSLSSRLNKISPQNKVTKVEVQSNQESLF</sequence>
<dbReference type="GO" id="GO:0008409">
    <property type="term" value="F:5'-3' exonuclease activity"/>
    <property type="evidence" value="ECO:0007669"/>
    <property type="project" value="InterPro"/>
</dbReference>
<dbReference type="Proteomes" id="UP000229191">
    <property type="component" value="Unassembled WGS sequence"/>
</dbReference>
<dbReference type="PANTHER" id="PTHR42646">
    <property type="entry name" value="FLAP ENDONUCLEASE XNI"/>
    <property type="match status" value="1"/>
</dbReference>
<accession>A0A2M7BN47</accession>
<comment type="caution">
    <text evidence="5">The sequence shown here is derived from an EMBL/GenBank/DDBJ whole genome shotgun (WGS) entry which is preliminary data.</text>
</comment>
<dbReference type="FunFam" id="1.10.150.20:FF:000003">
    <property type="entry name" value="DNA polymerase I"/>
    <property type="match status" value="1"/>
</dbReference>
<dbReference type="InterPro" id="IPR008918">
    <property type="entry name" value="HhH2"/>
</dbReference>
<evidence type="ECO:0000256" key="3">
    <source>
        <dbReference type="ARBA" id="ARBA00023125"/>
    </source>
</evidence>
<dbReference type="GO" id="GO:0033567">
    <property type="term" value="P:DNA replication, Okazaki fragment processing"/>
    <property type="evidence" value="ECO:0007669"/>
    <property type="project" value="InterPro"/>
</dbReference>
<dbReference type="InterPro" id="IPR020046">
    <property type="entry name" value="5-3_exonucl_a-hlix_arch_N"/>
</dbReference>
<protein>
    <recommendedName>
        <fullName evidence="4">5'-3' exonuclease domain-containing protein</fullName>
    </recommendedName>
</protein>
<reference evidence="6" key="1">
    <citation type="submission" date="2017-09" db="EMBL/GenBank/DDBJ databases">
        <title>Depth-based differentiation of microbial function through sediment-hosted aquifers and enrichment of novel symbionts in the deep terrestrial subsurface.</title>
        <authorList>
            <person name="Probst A.J."/>
            <person name="Ladd B."/>
            <person name="Jarett J.K."/>
            <person name="Geller-Mcgrath D.E."/>
            <person name="Sieber C.M.K."/>
            <person name="Emerson J.B."/>
            <person name="Anantharaman K."/>
            <person name="Thomas B.C."/>
            <person name="Malmstrom R."/>
            <person name="Stieglmeier M."/>
            <person name="Klingl A."/>
            <person name="Woyke T."/>
            <person name="Ryan C.M."/>
            <person name="Banfield J.F."/>
        </authorList>
    </citation>
    <scope>NUCLEOTIDE SEQUENCE [LARGE SCALE GENOMIC DNA]</scope>
</reference>
<dbReference type="PANTHER" id="PTHR42646:SF2">
    <property type="entry name" value="5'-3' EXONUCLEASE FAMILY PROTEIN"/>
    <property type="match status" value="1"/>
</dbReference>
<dbReference type="SMART" id="SM00475">
    <property type="entry name" value="53EXOc"/>
    <property type="match status" value="1"/>
</dbReference>
<dbReference type="GO" id="GO:0017108">
    <property type="term" value="F:5'-flap endonuclease activity"/>
    <property type="evidence" value="ECO:0007669"/>
    <property type="project" value="InterPro"/>
</dbReference>
<evidence type="ECO:0000256" key="2">
    <source>
        <dbReference type="ARBA" id="ARBA00022801"/>
    </source>
</evidence>
<dbReference type="InterPro" id="IPR020045">
    <property type="entry name" value="DNA_polI_H3TH"/>
</dbReference>
<keyword evidence="2" id="KW-0378">Hydrolase</keyword>
<dbReference type="SUPFAM" id="SSF88723">
    <property type="entry name" value="PIN domain-like"/>
    <property type="match status" value="1"/>
</dbReference>
<evidence type="ECO:0000256" key="1">
    <source>
        <dbReference type="ARBA" id="ARBA00022722"/>
    </source>
</evidence>
<dbReference type="AlphaFoldDB" id="A0A2M7BN47"/>
<dbReference type="SUPFAM" id="SSF47807">
    <property type="entry name" value="5' to 3' exonuclease, C-terminal subdomain"/>
    <property type="match status" value="1"/>
</dbReference>
<dbReference type="Pfam" id="PF02739">
    <property type="entry name" value="5_3_exonuc_N"/>
    <property type="match status" value="1"/>
</dbReference>
<dbReference type="EMBL" id="PEVB01000094">
    <property type="protein sequence ID" value="PIV06897.1"/>
    <property type="molecule type" value="Genomic_DNA"/>
</dbReference>
<keyword evidence="3" id="KW-0238">DNA-binding</keyword>
<dbReference type="GO" id="GO:0003677">
    <property type="term" value="F:DNA binding"/>
    <property type="evidence" value="ECO:0007669"/>
    <property type="project" value="UniProtKB-KW"/>
</dbReference>
<proteinExistence type="predicted"/>
<feature type="domain" description="5'-3' exonuclease" evidence="4">
    <location>
        <begin position="1"/>
        <end position="260"/>
    </location>
</feature>
<dbReference type="Gene3D" id="1.10.150.20">
    <property type="entry name" value="5' to 3' exonuclease, C-terminal subdomain"/>
    <property type="match status" value="1"/>
</dbReference>
<dbReference type="Gene3D" id="3.40.50.1010">
    <property type="entry name" value="5'-nuclease"/>
    <property type="match status" value="1"/>
</dbReference>
<dbReference type="InterPro" id="IPR036279">
    <property type="entry name" value="5-3_exonuclease_C_sf"/>
</dbReference>
<name>A0A2M7BN47_9BACT</name>
<dbReference type="InterPro" id="IPR029060">
    <property type="entry name" value="PIN-like_dom_sf"/>
</dbReference>
<keyword evidence="1" id="KW-0540">Nuclease</keyword>
<evidence type="ECO:0000259" key="4">
    <source>
        <dbReference type="SMART" id="SM00475"/>
    </source>
</evidence>
<dbReference type="CDD" id="cd09859">
    <property type="entry name" value="PIN_53EXO"/>
    <property type="match status" value="1"/>
</dbReference>
<evidence type="ECO:0000313" key="6">
    <source>
        <dbReference type="Proteomes" id="UP000229191"/>
    </source>
</evidence>
<dbReference type="SMART" id="SM00279">
    <property type="entry name" value="HhH2"/>
    <property type="match status" value="1"/>
</dbReference>
<dbReference type="InterPro" id="IPR002421">
    <property type="entry name" value="5-3_exonuclease"/>
</dbReference>
<organism evidence="5 6">
    <name type="scientific">Candidatus Shapirobacteria bacterium CG03_land_8_20_14_0_80_35_14</name>
    <dbReference type="NCBI Taxonomy" id="1974878"/>
    <lineage>
        <taxon>Bacteria</taxon>
        <taxon>Candidatus Shapironibacteriota</taxon>
    </lineage>
</organism>
<gene>
    <name evidence="5" type="ORF">COS53_03430</name>
</gene>
<dbReference type="CDD" id="cd09898">
    <property type="entry name" value="H3TH_53EXO"/>
    <property type="match status" value="1"/>
</dbReference>
<dbReference type="Pfam" id="PF01367">
    <property type="entry name" value="5_3_exonuc"/>
    <property type="match status" value="1"/>
</dbReference>
<dbReference type="InterPro" id="IPR038969">
    <property type="entry name" value="FEN"/>
</dbReference>
<evidence type="ECO:0000313" key="5">
    <source>
        <dbReference type="EMBL" id="PIV06897.1"/>
    </source>
</evidence>